<dbReference type="Pfam" id="PF13614">
    <property type="entry name" value="AAA_31"/>
    <property type="match status" value="1"/>
</dbReference>
<dbReference type="InterPro" id="IPR025669">
    <property type="entry name" value="AAA_dom"/>
</dbReference>
<gene>
    <name evidence="2" type="ORF">KS419_07520</name>
</gene>
<feature type="domain" description="AAA" evidence="1">
    <location>
        <begin position="135"/>
        <end position="284"/>
    </location>
</feature>
<comment type="caution">
    <text evidence="2">The sequence shown here is derived from an EMBL/GenBank/DDBJ whole genome shotgun (WGS) entry which is preliminary data.</text>
</comment>
<reference evidence="2 3" key="1">
    <citation type="submission" date="2021-06" db="EMBL/GenBank/DDBJ databases">
        <title>Bacillus sp. RD4P76, an endophyte from a halophyte.</title>
        <authorList>
            <person name="Sun J.-Q."/>
        </authorList>
    </citation>
    <scope>NUCLEOTIDE SEQUENCE [LARGE SCALE GENOMIC DNA]</scope>
    <source>
        <strain evidence="2 3">CGMCC 1.15917</strain>
    </source>
</reference>
<organism evidence="2 3">
    <name type="scientific">Evansella tamaricis</name>
    <dbReference type="NCBI Taxonomy" id="2069301"/>
    <lineage>
        <taxon>Bacteria</taxon>
        <taxon>Bacillati</taxon>
        <taxon>Bacillota</taxon>
        <taxon>Bacilli</taxon>
        <taxon>Bacillales</taxon>
        <taxon>Bacillaceae</taxon>
        <taxon>Evansella</taxon>
    </lineage>
</organism>
<sequence length="398" mass="44587">MRLNYFILSEKQMYSTAIKLMFDDLKKSSRIFDIFTELKTSLEHVKGTVVVIGPNSMHNPYDICQEISHTYPLTSVVLLLKKSDIDYKKAMYAGAIDVLDIECDEEEVIEAIQKAETVTRLKMEAEYGDSIDKQAKIITVCSSKGGVGKSTISVNTAVALRKDNLKVAVLDLDLQFGDIALLFDQQPIQTIYDWVKGSYEHGDKSFKPYLLKHKSGVDIMAAPLLPEFAELIKGEHIAYLLDAMKEEFDYIVVDTPPAFVETSLVALENSDVILLIASLDLPALKNGKLAIETLSLLGFKDKIQVILNRDTEMEGMTKETVEDVLGLAIHGTIPSDYRTVISSINKGEPFVEMSTRTPVAKAVLKIVKGIIHSFSLEEQETKNKTEKETTRKKKFFFL</sequence>
<accession>A0ABS6JDD0</accession>
<protein>
    <submittedName>
        <fullName evidence="2">P-loop NTPase</fullName>
    </submittedName>
</protein>
<keyword evidence="3" id="KW-1185">Reference proteome</keyword>
<dbReference type="EMBL" id="JAHQCS010000077">
    <property type="protein sequence ID" value="MBU9711581.1"/>
    <property type="molecule type" value="Genomic_DNA"/>
</dbReference>
<evidence type="ECO:0000313" key="3">
    <source>
        <dbReference type="Proteomes" id="UP000784880"/>
    </source>
</evidence>
<dbReference type="InterPro" id="IPR050625">
    <property type="entry name" value="ParA/MinD_ATPase"/>
</dbReference>
<dbReference type="Proteomes" id="UP000784880">
    <property type="component" value="Unassembled WGS sequence"/>
</dbReference>
<proteinExistence type="predicted"/>
<evidence type="ECO:0000259" key="1">
    <source>
        <dbReference type="Pfam" id="PF13614"/>
    </source>
</evidence>
<dbReference type="RefSeq" id="WP_217065535.1">
    <property type="nucleotide sequence ID" value="NZ_JAHQCS010000077.1"/>
</dbReference>
<name>A0ABS6JDD0_9BACI</name>
<dbReference type="PANTHER" id="PTHR43384">
    <property type="entry name" value="SEPTUM SITE-DETERMINING PROTEIN MIND HOMOLOG, CHLOROPLASTIC-RELATED"/>
    <property type="match status" value="1"/>
</dbReference>
<dbReference type="PANTHER" id="PTHR43384:SF13">
    <property type="entry name" value="SLR0110 PROTEIN"/>
    <property type="match status" value="1"/>
</dbReference>
<evidence type="ECO:0000313" key="2">
    <source>
        <dbReference type="EMBL" id="MBU9711581.1"/>
    </source>
</evidence>